<accession>A0A9J6CG23</accession>
<feature type="compositionally biased region" description="Polar residues" evidence="1">
    <location>
        <begin position="63"/>
        <end position="81"/>
    </location>
</feature>
<name>A0A9J6CG23_POLVA</name>
<feature type="compositionally biased region" description="Basic and acidic residues" evidence="1">
    <location>
        <begin position="23"/>
        <end position="39"/>
    </location>
</feature>
<evidence type="ECO:0000313" key="2">
    <source>
        <dbReference type="EMBL" id="KAG5681012.1"/>
    </source>
</evidence>
<proteinExistence type="predicted"/>
<feature type="compositionally biased region" description="Low complexity" evidence="1">
    <location>
        <begin position="87"/>
        <end position="99"/>
    </location>
</feature>
<evidence type="ECO:0000256" key="1">
    <source>
        <dbReference type="SAM" id="MobiDB-lite"/>
    </source>
</evidence>
<comment type="caution">
    <text evidence="2">The sequence shown here is derived from an EMBL/GenBank/DDBJ whole genome shotgun (WGS) entry which is preliminary data.</text>
</comment>
<dbReference type="Proteomes" id="UP001107558">
    <property type="component" value="Chromosome 1"/>
</dbReference>
<reference evidence="2" key="1">
    <citation type="submission" date="2021-03" db="EMBL/GenBank/DDBJ databases">
        <title>Chromosome level genome of the anhydrobiotic midge Polypedilum vanderplanki.</title>
        <authorList>
            <person name="Yoshida Y."/>
            <person name="Kikawada T."/>
            <person name="Gusev O."/>
        </authorList>
    </citation>
    <scope>NUCLEOTIDE SEQUENCE</scope>
    <source>
        <strain evidence="2">NIAS01</strain>
        <tissue evidence="2">Whole body or cell culture</tissue>
    </source>
</reference>
<gene>
    <name evidence="2" type="ORF">PVAND_010479</name>
</gene>
<organism evidence="2 3">
    <name type="scientific">Polypedilum vanderplanki</name>
    <name type="common">Sleeping chironomid midge</name>
    <dbReference type="NCBI Taxonomy" id="319348"/>
    <lineage>
        <taxon>Eukaryota</taxon>
        <taxon>Metazoa</taxon>
        <taxon>Ecdysozoa</taxon>
        <taxon>Arthropoda</taxon>
        <taxon>Hexapoda</taxon>
        <taxon>Insecta</taxon>
        <taxon>Pterygota</taxon>
        <taxon>Neoptera</taxon>
        <taxon>Endopterygota</taxon>
        <taxon>Diptera</taxon>
        <taxon>Nematocera</taxon>
        <taxon>Chironomoidea</taxon>
        <taxon>Chironomidae</taxon>
        <taxon>Chironominae</taxon>
        <taxon>Polypedilum</taxon>
        <taxon>Polypedilum</taxon>
    </lineage>
</organism>
<feature type="compositionally biased region" description="Low complexity" evidence="1">
    <location>
        <begin position="43"/>
        <end position="55"/>
    </location>
</feature>
<sequence>MDNQQSWYIPRPSLSSNSGIKFYHRDSEMLDGEKGKERNATMSSTSSSSIVSSSHHSYKNNKMHITQETCIDCDSNMQQHNNRGRGSRSSQGSSDSEQSIHVIINV</sequence>
<dbReference type="AlphaFoldDB" id="A0A9J6CG23"/>
<keyword evidence="3" id="KW-1185">Reference proteome</keyword>
<dbReference type="EMBL" id="JADBJN010000001">
    <property type="protein sequence ID" value="KAG5681012.1"/>
    <property type="molecule type" value="Genomic_DNA"/>
</dbReference>
<evidence type="ECO:0000313" key="3">
    <source>
        <dbReference type="Proteomes" id="UP001107558"/>
    </source>
</evidence>
<protein>
    <submittedName>
        <fullName evidence="2">Uncharacterized protein</fullName>
    </submittedName>
</protein>
<feature type="region of interest" description="Disordered" evidence="1">
    <location>
        <begin position="1"/>
        <end position="106"/>
    </location>
</feature>
<feature type="compositionally biased region" description="Polar residues" evidence="1">
    <location>
        <begin position="1"/>
        <end position="19"/>
    </location>
</feature>